<dbReference type="RefSeq" id="WP_109748542.1">
    <property type="nucleotide sequence ID" value="NZ_JANKBI010000020.1"/>
</dbReference>
<proteinExistence type="predicted"/>
<dbReference type="EMBL" id="QGGY01000019">
    <property type="protein sequence ID" value="PWJ72348.1"/>
    <property type="molecule type" value="Genomic_DNA"/>
</dbReference>
<reference evidence="3 4" key="1">
    <citation type="submission" date="2018-05" db="EMBL/GenBank/DDBJ databases">
        <authorList>
            <person name="Goeker M."/>
            <person name="Huntemann M."/>
            <person name="Clum A."/>
            <person name="Pillay M."/>
            <person name="Palaniappan K."/>
            <person name="Varghese N."/>
            <person name="Mikhailova N."/>
            <person name="Stamatis D."/>
            <person name="Reddy T."/>
            <person name="Daum C."/>
            <person name="Shapiro N."/>
            <person name="Ivanova N."/>
            <person name="Kyrpides N."/>
            <person name="Woyke T."/>
        </authorList>
    </citation>
    <scope>NUCLEOTIDE SEQUENCE [LARGE SCALE GENOMIC DNA]</scope>
    <source>
        <strain evidence="3 4">DSM 26524</strain>
    </source>
</reference>
<keyword evidence="1" id="KW-0456">Lyase</keyword>
<evidence type="ECO:0000313" key="3">
    <source>
        <dbReference type="EMBL" id="PWJ72348.1"/>
    </source>
</evidence>
<dbReference type="GO" id="GO:0005737">
    <property type="term" value="C:cytoplasm"/>
    <property type="evidence" value="ECO:0007669"/>
    <property type="project" value="TreeGrafter"/>
</dbReference>
<sequence>MIIDANMYWIPEALFTDEDLMSEFMHCIPNDLDIWGKCEQIPGTDKKQVVIEEPKGYQNLNYVQGEYILEQQLADMDKAGVDKALLKIPCCHAWLSMELCRKFNDGMAEHVKRSNGRLAALAAVPPLAGKEGIYELERCVKELGMTGVQISSHYGKRYLDHESFRPFFRSVNELNLPVYVHHSPVPADYSSIYEYNNLRRSYGRCADQTTAIAREVFGGLFDECPNLKLVHSMLGGSFFAYRDSMFRKTPAVSEDTVKRFDTDTNRYCDQIRDNIYYELSHAQPWGKDLLECAVKILGADHIIFGTSYPVRQEWLTEGIDFIQKLDISEEEKELITGKNAENIYKIAQPLS</sequence>
<dbReference type="GO" id="GO:0016831">
    <property type="term" value="F:carboxy-lyase activity"/>
    <property type="evidence" value="ECO:0007669"/>
    <property type="project" value="InterPro"/>
</dbReference>
<dbReference type="PANTHER" id="PTHR21240">
    <property type="entry name" value="2-AMINO-3-CARBOXYLMUCONATE-6-SEMIALDEHYDE DECARBOXYLASE"/>
    <property type="match status" value="1"/>
</dbReference>
<accession>A0AB73SYD0</accession>
<gene>
    <name evidence="3" type="ORF">C7383_11952</name>
</gene>
<keyword evidence="4" id="KW-1185">Reference proteome</keyword>
<comment type="caution">
    <text evidence="3">The sequence shown here is derived from an EMBL/GenBank/DDBJ whole genome shotgun (WGS) entry which is preliminary data.</text>
</comment>
<organism evidence="3 4">
    <name type="scientific">Murimonas intestini</name>
    <dbReference type="NCBI Taxonomy" id="1337051"/>
    <lineage>
        <taxon>Bacteria</taxon>
        <taxon>Bacillati</taxon>
        <taxon>Bacillota</taxon>
        <taxon>Clostridia</taxon>
        <taxon>Lachnospirales</taxon>
        <taxon>Lachnospiraceae</taxon>
        <taxon>Murimonas</taxon>
    </lineage>
</organism>
<evidence type="ECO:0000259" key="2">
    <source>
        <dbReference type="Pfam" id="PF04909"/>
    </source>
</evidence>
<dbReference type="InterPro" id="IPR032466">
    <property type="entry name" value="Metal_Hydrolase"/>
</dbReference>
<dbReference type="InterPro" id="IPR032465">
    <property type="entry name" value="ACMSD"/>
</dbReference>
<evidence type="ECO:0000256" key="1">
    <source>
        <dbReference type="ARBA" id="ARBA00023239"/>
    </source>
</evidence>
<dbReference type="GO" id="GO:0016787">
    <property type="term" value="F:hydrolase activity"/>
    <property type="evidence" value="ECO:0007669"/>
    <property type="project" value="InterPro"/>
</dbReference>
<dbReference type="Gene3D" id="3.20.20.140">
    <property type="entry name" value="Metal-dependent hydrolases"/>
    <property type="match status" value="1"/>
</dbReference>
<dbReference type="GO" id="GO:0019748">
    <property type="term" value="P:secondary metabolic process"/>
    <property type="evidence" value="ECO:0007669"/>
    <property type="project" value="TreeGrafter"/>
</dbReference>
<protein>
    <recommendedName>
        <fullName evidence="2">Amidohydrolase-related domain-containing protein</fullName>
    </recommendedName>
</protein>
<dbReference type="InterPro" id="IPR006680">
    <property type="entry name" value="Amidohydro-rel"/>
</dbReference>
<dbReference type="PANTHER" id="PTHR21240:SF28">
    <property type="entry name" value="ISO-OROTATE DECARBOXYLASE (EUROFUNG)"/>
    <property type="match status" value="1"/>
</dbReference>
<feature type="domain" description="Amidohydrolase-related" evidence="2">
    <location>
        <begin position="94"/>
        <end position="345"/>
    </location>
</feature>
<dbReference type="SUPFAM" id="SSF51556">
    <property type="entry name" value="Metallo-dependent hydrolases"/>
    <property type="match status" value="1"/>
</dbReference>
<dbReference type="Pfam" id="PF04909">
    <property type="entry name" value="Amidohydro_2"/>
    <property type="match status" value="1"/>
</dbReference>
<evidence type="ECO:0000313" key="4">
    <source>
        <dbReference type="Proteomes" id="UP000245412"/>
    </source>
</evidence>
<dbReference type="AlphaFoldDB" id="A0AB73SYD0"/>
<name>A0AB73SYD0_9FIRM</name>
<dbReference type="Proteomes" id="UP000245412">
    <property type="component" value="Unassembled WGS sequence"/>
</dbReference>